<dbReference type="EMBL" id="CAMXCT010004021">
    <property type="protein sequence ID" value="CAI4007362.1"/>
    <property type="molecule type" value="Genomic_DNA"/>
</dbReference>
<evidence type="ECO:0000313" key="1">
    <source>
        <dbReference type="EMBL" id="CAI4007362.1"/>
    </source>
</evidence>
<dbReference type="EMBL" id="CAMXCT030004021">
    <property type="protein sequence ID" value="CAL4794674.1"/>
    <property type="molecule type" value="Genomic_DNA"/>
</dbReference>
<name>A0A9P1GE37_9DINO</name>
<gene>
    <name evidence="1" type="ORF">C1SCF055_LOCUS32926</name>
</gene>
<dbReference type="Proteomes" id="UP001152797">
    <property type="component" value="Unassembled WGS sequence"/>
</dbReference>
<proteinExistence type="predicted"/>
<protein>
    <submittedName>
        <fullName evidence="2">Leucine-rich repeat-containing protein LOC400891-like</fullName>
    </submittedName>
</protein>
<reference evidence="2 3" key="2">
    <citation type="submission" date="2024-05" db="EMBL/GenBank/DDBJ databases">
        <authorList>
            <person name="Chen Y."/>
            <person name="Shah S."/>
            <person name="Dougan E. K."/>
            <person name="Thang M."/>
            <person name="Chan C."/>
        </authorList>
    </citation>
    <scope>NUCLEOTIDE SEQUENCE [LARGE SCALE GENOMIC DNA]</scope>
</reference>
<keyword evidence="3" id="KW-1185">Reference proteome</keyword>
<evidence type="ECO:0000313" key="3">
    <source>
        <dbReference type="Proteomes" id="UP001152797"/>
    </source>
</evidence>
<dbReference type="EMBL" id="CAMXCT020004021">
    <property type="protein sequence ID" value="CAL1160737.1"/>
    <property type="molecule type" value="Genomic_DNA"/>
</dbReference>
<dbReference type="AlphaFoldDB" id="A0A9P1GE37"/>
<organism evidence="1">
    <name type="scientific">Cladocopium goreaui</name>
    <dbReference type="NCBI Taxonomy" id="2562237"/>
    <lineage>
        <taxon>Eukaryota</taxon>
        <taxon>Sar</taxon>
        <taxon>Alveolata</taxon>
        <taxon>Dinophyceae</taxon>
        <taxon>Suessiales</taxon>
        <taxon>Symbiodiniaceae</taxon>
        <taxon>Cladocopium</taxon>
    </lineage>
</organism>
<accession>A0A9P1GE37</accession>
<comment type="caution">
    <text evidence="1">The sequence shown here is derived from an EMBL/GenBank/DDBJ whole genome shotgun (WGS) entry which is preliminary data.</text>
</comment>
<evidence type="ECO:0000313" key="2">
    <source>
        <dbReference type="EMBL" id="CAL4794674.1"/>
    </source>
</evidence>
<reference evidence="1" key="1">
    <citation type="submission" date="2022-10" db="EMBL/GenBank/DDBJ databases">
        <authorList>
            <person name="Chen Y."/>
            <person name="Dougan E. K."/>
            <person name="Chan C."/>
            <person name="Rhodes N."/>
            <person name="Thang M."/>
        </authorList>
    </citation>
    <scope>NUCLEOTIDE SEQUENCE</scope>
</reference>
<sequence>MSKALALHSQEPWKPGVTLRSNSDSTHVAEAFSRLIWACLKLGKIKGGKLRLTDLTERLLTERSMVNGCVGVDRVVTLCFSYRKSHWSVGQVLRAALVLEAQDGRLAVESLAMSPWPISELLGRAQMNHQGRGARAVTGTCACDMSFWSPVEARAVAETQRVLEEINQLTSEDVDQISEVALSATLCDSITWDSRLLTATTLLKEMVKDPQIQQEEADR</sequence>